<keyword evidence="3" id="KW-1185">Reference proteome</keyword>
<dbReference type="Proteomes" id="UP000280791">
    <property type="component" value="Unassembled WGS sequence"/>
</dbReference>
<evidence type="ECO:0000313" key="2">
    <source>
        <dbReference type="EMBL" id="RLJ90724.1"/>
    </source>
</evidence>
<dbReference type="EMBL" id="RCCP01000001">
    <property type="protein sequence ID" value="RLJ90724.1"/>
    <property type="molecule type" value="Genomic_DNA"/>
</dbReference>
<comment type="caution">
    <text evidence="2">The sequence shown here is derived from an EMBL/GenBank/DDBJ whole genome shotgun (WGS) entry which is preliminary data.</text>
</comment>
<reference evidence="2 3" key="1">
    <citation type="submission" date="2018-10" db="EMBL/GenBank/DDBJ databases">
        <title>Genomic Encyclopedia of Type Strains, Phase IV (KMG-IV): sequencing the most valuable type-strain genomes for metagenomic binning, comparative biology and taxonomic classification.</title>
        <authorList>
            <person name="Goeker M."/>
        </authorList>
    </citation>
    <scope>NUCLEOTIDE SEQUENCE [LARGE SCALE GENOMIC DNA]</scope>
    <source>
        <strain evidence="2 3">DSM 20549</strain>
    </source>
</reference>
<keyword evidence="1" id="KW-1133">Transmembrane helix</keyword>
<accession>A0A497YUZ5</accession>
<dbReference type="AlphaFoldDB" id="A0A497YUZ5"/>
<keyword evidence="1" id="KW-0472">Membrane</keyword>
<protein>
    <submittedName>
        <fullName evidence="2">Uncharacterized protein</fullName>
    </submittedName>
</protein>
<proteinExistence type="predicted"/>
<name>A0A497YUZ5_9BACL</name>
<gene>
    <name evidence="2" type="ORF">DFR62_0872</name>
</gene>
<sequence>MTSVFLTGVFSLIFTWVLPIAIIIALVVLFKKVNRLEKKLDK</sequence>
<organism evidence="2 3">
    <name type="scientific">Planococcus citreus</name>
    <dbReference type="NCBI Taxonomy" id="1373"/>
    <lineage>
        <taxon>Bacteria</taxon>
        <taxon>Bacillati</taxon>
        <taxon>Bacillota</taxon>
        <taxon>Bacilli</taxon>
        <taxon>Bacillales</taxon>
        <taxon>Caryophanaceae</taxon>
        <taxon>Planococcus</taxon>
    </lineage>
</organism>
<evidence type="ECO:0000313" key="3">
    <source>
        <dbReference type="Proteomes" id="UP000280791"/>
    </source>
</evidence>
<evidence type="ECO:0000256" key="1">
    <source>
        <dbReference type="SAM" id="Phobius"/>
    </source>
</evidence>
<feature type="transmembrane region" description="Helical" evidence="1">
    <location>
        <begin position="6"/>
        <end position="30"/>
    </location>
</feature>
<keyword evidence="1" id="KW-0812">Transmembrane</keyword>